<dbReference type="AlphaFoldDB" id="A0A942UM15"/>
<name>A0A942UM15_9BACI</name>
<keyword evidence="2" id="KW-0413">Isomerase</keyword>
<protein>
    <submittedName>
        <fullName evidence="2">Sugar phosphate isomerase/epimerase</fullName>
    </submittedName>
</protein>
<gene>
    <name evidence="2" type="ORF">KHA91_01330</name>
</gene>
<accession>A0A942UM15</accession>
<feature type="domain" description="Xylose isomerase-like TIM barrel" evidence="1">
    <location>
        <begin position="50"/>
        <end position="263"/>
    </location>
</feature>
<dbReference type="SUPFAM" id="SSF51658">
    <property type="entry name" value="Xylose isomerase-like"/>
    <property type="match status" value="1"/>
</dbReference>
<dbReference type="PANTHER" id="PTHR12110">
    <property type="entry name" value="HYDROXYPYRUVATE ISOMERASE"/>
    <property type="match status" value="1"/>
</dbReference>
<comment type="caution">
    <text evidence="2">The sequence shown here is derived from an EMBL/GenBank/DDBJ whole genome shotgun (WGS) entry which is preliminary data.</text>
</comment>
<evidence type="ECO:0000313" key="2">
    <source>
        <dbReference type="EMBL" id="MBS4221396.1"/>
    </source>
</evidence>
<sequence length="275" mass="30960">MSYLSLSTWSLHRNLGPLHWTVWDEGEKKHRVQIEPQPETVKLVDLPVVLASKGFKAFEICHFHFPNTESDYLQALQSACKEANIKLHTLLIDYGDLTTDDEIRRDADMQFIKEWIDIASTVGAERVRVIAGDADPGDEKALARSTHYLNELVDYGKTKGVGIITENFRSLTSTADNCLKIVRSSNEQIGLTTDFGNFGGPTKYEEIAKILPYSESVHAKANFDSEGLPDEEEFRKCLDLLAPANYDGSLTLIYDGPGDMWEGIDRVRKIVETYL</sequence>
<organism evidence="2 3">
    <name type="scientific">Lederbergia citrea</name>
    <dbReference type="NCBI Taxonomy" id="2833581"/>
    <lineage>
        <taxon>Bacteria</taxon>
        <taxon>Bacillati</taxon>
        <taxon>Bacillota</taxon>
        <taxon>Bacilli</taxon>
        <taxon>Bacillales</taxon>
        <taxon>Bacillaceae</taxon>
        <taxon>Lederbergia</taxon>
    </lineage>
</organism>
<dbReference type="InterPro" id="IPR050312">
    <property type="entry name" value="IolE/XylAMocC-like"/>
</dbReference>
<dbReference type="Gene3D" id="3.20.20.150">
    <property type="entry name" value="Divalent-metal-dependent TIM barrel enzymes"/>
    <property type="match status" value="1"/>
</dbReference>
<dbReference type="Pfam" id="PF01261">
    <property type="entry name" value="AP_endonuc_2"/>
    <property type="match status" value="1"/>
</dbReference>
<proteinExistence type="predicted"/>
<dbReference type="RefSeq" id="WP_213096420.1">
    <property type="nucleotide sequence ID" value="NZ_JAGYPH010000001.1"/>
</dbReference>
<reference evidence="2 3" key="1">
    <citation type="submission" date="2021-05" db="EMBL/GenBank/DDBJ databases">
        <title>Novel Bacillus species.</title>
        <authorList>
            <person name="Liu G."/>
        </authorList>
    </citation>
    <scope>NUCLEOTIDE SEQUENCE [LARGE SCALE GENOMIC DNA]</scope>
    <source>
        <strain evidence="2 3">FJAT-49682</strain>
    </source>
</reference>
<dbReference type="PANTHER" id="PTHR12110:SF53">
    <property type="entry name" value="BLR5974 PROTEIN"/>
    <property type="match status" value="1"/>
</dbReference>
<dbReference type="InterPro" id="IPR013022">
    <property type="entry name" value="Xyl_isomerase-like_TIM-brl"/>
</dbReference>
<dbReference type="EMBL" id="JAGYPN010000001">
    <property type="protein sequence ID" value="MBS4221396.1"/>
    <property type="molecule type" value="Genomic_DNA"/>
</dbReference>
<dbReference type="InterPro" id="IPR036237">
    <property type="entry name" value="Xyl_isomerase-like_sf"/>
</dbReference>
<dbReference type="GO" id="GO:0016853">
    <property type="term" value="F:isomerase activity"/>
    <property type="evidence" value="ECO:0007669"/>
    <property type="project" value="UniProtKB-KW"/>
</dbReference>
<dbReference type="Proteomes" id="UP000676456">
    <property type="component" value="Unassembled WGS sequence"/>
</dbReference>
<evidence type="ECO:0000259" key="1">
    <source>
        <dbReference type="Pfam" id="PF01261"/>
    </source>
</evidence>
<keyword evidence="3" id="KW-1185">Reference proteome</keyword>
<evidence type="ECO:0000313" key="3">
    <source>
        <dbReference type="Proteomes" id="UP000676456"/>
    </source>
</evidence>